<dbReference type="AlphaFoldDB" id="A0A8B6DX49"/>
<keyword evidence="2" id="KW-0863">Zinc-finger</keyword>
<dbReference type="GO" id="GO:0043161">
    <property type="term" value="P:proteasome-mediated ubiquitin-dependent protein catabolic process"/>
    <property type="evidence" value="ECO:0007669"/>
    <property type="project" value="TreeGrafter"/>
</dbReference>
<comment type="caution">
    <text evidence="6">The sequence shown here is derived from an EMBL/GenBank/DDBJ whole genome shotgun (WGS) entry which is preliminary data.</text>
</comment>
<feature type="coiled-coil region" evidence="4">
    <location>
        <begin position="184"/>
        <end position="211"/>
    </location>
</feature>
<dbReference type="Proteomes" id="UP000596742">
    <property type="component" value="Unassembled WGS sequence"/>
</dbReference>
<dbReference type="GO" id="GO:0000209">
    <property type="term" value="P:protein polyubiquitination"/>
    <property type="evidence" value="ECO:0007669"/>
    <property type="project" value="TreeGrafter"/>
</dbReference>
<organism evidence="6 7">
    <name type="scientific">Mytilus galloprovincialis</name>
    <name type="common">Mediterranean mussel</name>
    <dbReference type="NCBI Taxonomy" id="29158"/>
    <lineage>
        <taxon>Eukaryota</taxon>
        <taxon>Metazoa</taxon>
        <taxon>Spiralia</taxon>
        <taxon>Lophotrochozoa</taxon>
        <taxon>Mollusca</taxon>
        <taxon>Bivalvia</taxon>
        <taxon>Autobranchia</taxon>
        <taxon>Pteriomorphia</taxon>
        <taxon>Mytilida</taxon>
        <taxon>Mytiloidea</taxon>
        <taxon>Mytilidae</taxon>
        <taxon>Mytilinae</taxon>
        <taxon>Mytilus</taxon>
    </lineage>
</organism>
<dbReference type="Pfam" id="PF22586">
    <property type="entry name" value="ANCHR-like_BBOX"/>
    <property type="match status" value="1"/>
</dbReference>
<feature type="domain" description="B box-type" evidence="5">
    <location>
        <begin position="3"/>
        <end position="53"/>
    </location>
</feature>
<evidence type="ECO:0000313" key="7">
    <source>
        <dbReference type="Proteomes" id="UP000596742"/>
    </source>
</evidence>
<dbReference type="Gene3D" id="2.120.10.30">
    <property type="entry name" value="TolB, C-terminal domain"/>
    <property type="match status" value="1"/>
</dbReference>
<dbReference type="Gene3D" id="3.30.160.60">
    <property type="entry name" value="Classic Zinc Finger"/>
    <property type="match status" value="1"/>
</dbReference>
<dbReference type="InterPro" id="IPR050952">
    <property type="entry name" value="TRIM-NHL_E3_ligases"/>
</dbReference>
<gene>
    <name evidence="6" type="ORF">MGAL_10B074461</name>
</gene>
<name>A0A8B6DX49_MYTGA</name>
<dbReference type="EC" id="2.3.2.27" evidence="6"/>
<evidence type="ECO:0000256" key="3">
    <source>
        <dbReference type="PROSITE-ProRule" id="PRU00504"/>
    </source>
</evidence>
<proteinExistence type="predicted"/>
<dbReference type="OrthoDB" id="6105760at2759"/>
<dbReference type="CDD" id="cd19757">
    <property type="entry name" value="Bbox1"/>
    <property type="match status" value="1"/>
</dbReference>
<evidence type="ECO:0000313" key="6">
    <source>
        <dbReference type="EMBL" id="VDI25841.1"/>
    </source>
</evidence>
<keyword evidence="1" id="KW-0677">Repeat</keyword>
<protein>
    <submittedName>
        <fullName evidence="6">Tripartite motif-containing protein 71</fullName>
        <ecNumber evidence="6">2.3.2.27</ecNumber>
    </submittedName>
</protein>
<dbReference type="SUPFAM" id="SSF63829">
    <property type="entry name" value="Calcium-dependent phosphotriesterase"/>
    <property type="match status" value="1"/>
</dbReference>
<evidence type="ECO:0000256" key="2">
    <source>
        <dbReference type="PROSITE-ProRule" id="PRU00024"/>
    </source>
</evidence>
<dbReference type="PANTHER" id="PTHR24104:SF25">
    <property type="entry name" value="PROTEIN LIN-41"/>
    <property type="match status" value="1"/>
</dbReference>
<sequence length="526" mass="59586">MASNWTVCGICDFRNINKASVVWCSECDEGLCDECKEHHGASKSSRNHSIIPVTEYQKLPMKVLEITQTCQKHKEQYQTFCKKHDCPCCRRCIIETHNDCKDLTALDDIVQNVKASNAFLEVEQTLVQMLENVCRIRIDRTENLKCLQDQRIKIECDIKQTRKMINDHLDKVQEKLINELYVKEENESKIINQLLSEIEEIKKKISDIQVDQITIKKHASELQTFFALKHIEKEVSDQEKIIQSVLKSEDMKIKTLSLVIDKEVQNICKTASFGSVSVDSKSCKVVFDSNKNKEAQMMIPSLISKCIDDIKLSNKMQIDLQSAGCVRGCAILPNGEMIFCDYNNGSGAGSNVIHIIDSNSRTIKRTIQSSKYPYGIALNENVLVYCKSGKGIMEVQMNGESEKTLVRLNMPLYSYVAVDGDNIYYTNKYNHSVTCYDILGNLKWTFKNKQNLQNPQGISVDNNGNVYVASMDTNSVVIITPDGKRCKTVLSSRDGLSKPCALHFEPTSNKLLVANQTKFAFLFDVS</sequence>
<evidence type="ECO:0000259" key="5">
    <source>
        <dbReference type="PROSITE" id="PS50119"/>
    </source>
</evidence>
<keyword evidence="4" id="KW-0175">Coiled coil</keyword>
<evidence type="ECO:0000256" key="1">
    <source>
        <dbReference type="ARBA" id="ARBA00022737"/>
    </source>
</evidence>
<dbReference type="PANTHER" id="PTHR24104">
    <property type="entry name" value="E3 UBIQUITIN-PROTEIN LIGASE NHLRC1-RELATED"/>
    <property type="match status" value="1"/>
</dbReference>
<keyword evidence="7" id="KW-1185">Reference proteome</keyword>
<dbReference type="InterPro" id="IPR001258">
    <property type="entry name" value="NHL_repeat"/>
</dbReference>
<keyword evidence="2" id="KW-0862">Zinc</keyword>
<dbReference type="InterPro" id="IPR011042">
    <property type="entry name" value="6-blade_b-propeller_TolB-like"/>
</dbReference>
<evidence type="ECO:0000256" key="4">
    <source>
        <dbReference type="SAM" id="Coils"/>
    </source>
</evidence>
<keyword evidence="2" id="KW-0479">Metal-binding</keyword>
<dbReference type="GO" id="GO:0061630">
    <property type="term" value="F:ubiquitin protein ligase activity"/>
    <property type="evidence" value="ECO:0007669"/>
    <property type="project" value="UniProtKB-EC"/>
</dbReference>
<feature type="repeat" description="NHL" evidence="3">
    <location>
        <begin position="447"/>
        <end position="482"/>
    </location>
</feature>
<keyword evidence="6" id="KW-0012">Acyltransferase</keyword>
<keyword evidence="6" id="KW-0808">Transferase</keyword>
<reference evidence="6" key="1">
    <citation type="submission" date="2018-11" db="EMBL/GenBank/DDBJ databases">
        <authorList>
            <person name="Alioto T."/>
            <person name="Alioto T."/>
        </authorList>
    </citation>
    <scope>NUCLEOTIDE SEQUENCE</scope>
</reference>
<dbReference type="PROSITE" id="PS51125">
    <property type="entry name" value="NHL"/>
    <property type="match status" value="1"/>
</dbReference>
<dbReference type="InterPro" id="IPR000315">
    <property type="entry name" value="Znf_B-box"/>
</dbReference>
<dbReference type="EMBL" id="UYJE01004190">
    <property type="protein sequence ID" value="VDI25841.1"/>
    <property type="molecule type" value="Genomic_DNA"/>
</dbReference>
<dbReference type="PROSITE" id="PS50119">
    <property type="entry name" value="ZF_BBOX"/>
    <property type="match status" value="1"/>
</dbReference>
<accession>A0A8B6DX49</accession>
<dbReference type="GO" id="GO:0008270">
    <property type="term" value="F:zinc ion binding"/>
    <property type="evidence" value="ECO:0007669"/>
    <property type="project" value="UniProtKB-KW"/>
</dbReference>